<organism evidence="2 3">
    <name type="scientific">Westerdykella ornata</name>
    <dbReference type="NCBI Taxonomy" id="318751"/>
    <lineage>
        <taxon>Eukaryota</taxon>
        <taxon>Fungi</taxon>
        <taxon>Dikarya</taxon>
        <taxon>Ascomycota</taxon>
        <taxon>Pezizomycotina</taxon>
        <taxon>Dothideomycetes</taxon>
        <taxon>Pleosporomycetidae</taxon>
        <taxon>Pleosporales</taxon>
        <taxon>Sporormiaceae</taxon>
        <taxon>Westerdykella</taxon>
    </lineage>
</organism>
<dbReference type="GeneID" id="54554789"/>
<feature type="compositionally biased region" description="Basic and acidic residues" evidence="1">
    <location>
        <begin position="252"/>
        <end position="272"/>
    </location>
</feature>
<dbReference type="RefSeq" id="XP_033653509.1">
    <property type="nucleotide sequence ID" value="XM_033801614.1"/>
</dbReference>
<dbReference type="EMBL" id="ML986495">
    <property type="protein sequence ID" value="KAF2275970.1"/>
    <property type="molecule type" value="Genomic_DNA"/>
</dbReference>
<gene>
    <name evidence="2" type="ORF">EI97DRAFT_467677</name>
</gene>
<keyword evidence="3" id="KW-1185">Reference proteome</keyword>
<feature type="compositionally biased region" description="Low complexity" evidence="1">
    <location>
        <begin position="1"/>
        <end position="22"/>
    </location>
</feature>
<protein>
    <submittedName>
        <fullName evidence="2">Uncharacterized protein</fullName>
    </submittedName>
</protein>
<evidence type="ECO:0000256" key="1">
    <source>
        <dbReference type="SAM" id="MobiDB-lite"/>
    </source>
</evidence>
<accession>A0A6A6JH38</accession>
<proteinExistence type="predicted"/>
<feature type="region of interest" description="Disordered" evidence="1">
    <location>
        <begin position="1"/>
        <end position="50"/>
    </location>
</feature>
<dbReference type="Proteomes" id="UP000800097">
    <property type="component" value="Unassembled WGS sequence"/>
</dbReference>
<name>A0A6A6JH38_WESOR</name>
<feature type="region of interest" description="Disordered" evidence="1">
    <location>
        <begin position="230"/>
        <end position="272"/>
    </location>
</feature>
<reference evidence="2" key="1">
    <citation type="journal article" date="2020" name="Stud. Mycol.">
        <title>101 Dothideomycetes genomes: a test case for predicting lifestyles and emergence of pathogens.</title>
        <authorList>
            <person name="Haridas S."/>
            <person name="Albert R."/>
            <person name="Binder M."/>
            <person name="Bloem J."/>
            <person name="Labutti K."/>
            <person name="Salamov A."/>
            <person name="Andreopoulos B."/>
            <person name="Baker S."/>
            <person name="Barry K."/>
            <person name="Bills G."/>
            <person name="Bluhm B."/>
            <person name="Cannon C."/>
            <person name="Castanera R."/>
            <person name="Culley D."/>
            <person name="Daum C."/>
            <person name="Ezra D."/>
            <person name="Gonzalez J."/>
            <person name="Henrissat B."/>
            <person name="Kuo A."/>
            <person name="Liang C."/>
            <person name="Lipzen A."/>
            <person name="Lutzoni F."/>
            <person name="Magnuson J."/>
            <person name="Mondo S."/>
            <person name="Nolan M."/>
            <person name="Ohm R."/>
            <person name="Pangilinan J."/>
            <person name="Park H.-J."/>
            <person name="Ramirez L."/>
            <person name="Alfaro M."/>
            <person name="Sun H."/>
            <person name="Tritt A."/>
            <person name="Yoshinaga Y."/>
            <person name="Zwiers L.-H."/>
            <person name="Turgeon B."/>
            <person name="Goodwin S."/>
            <person name="Spatafora J."/>
            <person name="Crous P."/>
            <person name="Grigoriev I."/>
        </authorList>
    </citation>
    <scope>NUCLEOTIDE SEQUENCE</scope>
    <source>
        <strain evidence="2">CBS 379.55</strain>
    </source>
</reference>
<evidence type="ECO:0000313" key="3">
    <source>
        <dbReference type="Proteomes" id="UP000800097"/>
    </source>
</evidence>
<evidence type="ECO:0000313" key="2">
    <source>
        <dbReference type="EMBL" id="KAF2275970.1"/>
    </source>
</evidence>
<dbReference type="AlphaFoldDB" id="A0A6A6JH38"/>
<sequence>MNERGTSQNTQTSSQSKVQQPQRPVAERQDQATVDEGNQHDSLQKNRGGMIDDSEFHYEHMEIHFNDEDEDEEMEEEPLNKLRFHSLKLNTTTYVPTQRFYNIISTTMVHQDKNCPSDDPNAERNLYKTASISSPLSSTADAALPFHEHFLPEELSLADELQLGSHEEIERYRSYSMSEQGDLPVPAKDGNEHMKLEEEKDEEKIIHLLERTGPASEGWQASVNGFISLSDKSSKRAKQNKAHTKSEQGTSNEEKVVHEMSEISDTSDKKIR</sequence>